<reference evidence="1 2" key="1">
    <citation type="submission" date="2020-06" db="EMBL/GenBank/DDBJ databases">
        <title>Transcriptomic and genomic resources for Thalictrum thalictroides and T. hernandezii: Facilitating candidate gene discovery in an emerging model plant lineage.</title>
        <authorList>
            <person name="Arias T."/>
            <person name="Riano-Pachon D.M."/>
            <person name="Di Stilio V.S."/>
        </authorList>
    </citation>
    <scope>NUCLEOTIDE SEQUENCE [LARGE SCALE GENOMIC DNA]</scope>
    <source>
        <strain evidence="2">cv. WT478/WT964</strain>
        <tissue evidence="1">Leaves</tissue>
    </source>
</reference>
<name>A0A7J6WU91_THATH</name>
<evidence type="ECO:0000313" key="1">
    <source>
        <dbReference type="EMBL" id="KAF5200959.1"/>
    </source>
</evidence>
<dbReference type="Proteomes" id="UP000554482">
    <property type="component" value="Unassembled WGS sequence"/>
</dbReference>
<protein>
    <recommendedName>
        <fullName evidence="3">CCHC-type domain-containing protein</fullName>
    </recommendedName>
</protein>
<evidence type="ECO:0008006" key="3">
    <source>
        <dbReference type="Google" id="ProtNLM"/>
    </source>
</evidence>
<gene>
    <name evidence="1" type="ORF">FRX31_009454</name>
</gene>
<organism evidence="1 2">
    <name type="scientific">Thalictrum thalictroides</name>
    <name type="common">Rue-anemone</name>
    <name type="synonym">Anemone thalictroides</name>
    <dbReference type="NCBI Taxonomy" id="46969"/>
    <lineage>
        <taxon>Eukaryota</taxon>
        <taxon>Viridiplantae</taxon>
        <taxon>Streptophyta</taxon>
        <taxon>Embryophyta</taxon>
        <taxon>Tracheophyta</taxon>
        <taxon>Spermatophyta</taxon>
        <taxon>Magnoliopsida</taxon>
        <taxon>Ranunculales</taxon>
        <taxon>Ranunculaceae</taxon>
        <taxon>Thalictroideae</taxon>
        <taxon>Thalictrum</taxon>
    </lineage>
</organism>
<accession>A0A7J6WU91</accession>
<comment type="caution">
    <text evidence="1">The sequence shown here is derived from an EMBL/GenBank/DDBJ whole genome shotgun (WGS) entry which is preliminary data.</text>
</comment>
<proteinExistence type="predicted"/>
<evidence type="ECO:0000313" key="2">
    <source>
        <dbReference type="Proteomes" id="UP000554482"/>
    </source>
</evidence>
<dbReference type="EMBL" id="JABWDY010010065">
    <property type="protein sequence ID" value="KAF5200959.1"/>
    <property type="molecule type" value="Genomic_DNA"/>
</dbReference>
<keyword evidence="2" id="KW-1185">Reference proteome</keyword>
<sequence>MADFDSPNLTSVKDDTNCKEDGELYFVDNENWATLFRLARQDCEELVETNSVLQDKIEFYENQILSITTDYDTSVEVFNQEKSDLLCKIAVLEKANSLLQDKIGVLEQQVVTAKEVENTLSKVFDNEKSDLLCRIETSETVHHEKDEKSVSVPPLVSNDVQGSSVSNIGILPLPVNSVRKSPKHKTFTCLTCGRIGHTSTFCWDNVYGSFAHKSVGFGTNSSGFRIRGASHMKGSDSHGSPIASTSSCQTSSRKSNVFNCSSCGRDGHLASFC</sequence>
<dbReference type="AlphaFoldDB" id="A0A7J6WU91"/>